<dbReference type="SUPFAM" id="SSF56784">
    <property type="entry name" value="HAD-like"/>
    <property type="match status" value="1"/>
</dbReference>
<dbReference type="PROSITE" id="PS01228">
    <property type="entry name" value="COF_1"/>
    <property type="match status" value="1"/>
</dbReference>
<dbReference type="InterPro" id="IPR000150">
    <property type="entry name" value="Cof"/>
</dbReference>
<dbReference type="PANTHER" id="PTHR47267:SF2">
    <property type="entry name" value="HMP-PP PHOSPHATASE"/>
    <property type="match status" value="1"/>
</dbReference>
<proteinExistence type="inferred from homology"/>
<keyword evidence="3 6" id="KW-0378">Hydrolase</keyword>
<dbReference type="InterPro" id="IPR006379">
    <property type="entry name" value="HAD-SF_hydro_IIB"/>
</dbReference>
<comment type="cofactor">
    <cofactor evidence="1">
        <name>Mg(2+)</name>
        <dbReference type="ChEBI" id="CHEBI:18420"/>
    </cofactor>
</comment>
<evidence type="ECO:0000313" key="9">
    <source>
        <dbReference type="Proteomes" id="UP000661012"/>
    </source>
</evidence>
<dbReference type="SFLD" id="SFLDG01140">
    <property type="entry name" value="C2.B:_Phosphomannomutase_and_P"/>
    <property type="match status" value="1"/>
</dbReference>
<dbReference type="EC" id="3.6.1.-" evidence="6"/>
<evidence type="ECO:0000256" key="2">
    <source>
        <dbReference type="ARBA" id="ARBA00022723"/>
    </source>
</evidence>
<dbReference type="OrthoDB" id="5498330at2"/>
<organism evidence="7 8">
    <name type="scientific">Erwinia persicina</name>
    <dbReference type="NCBI Taxonomy" id="55211"/>
    <lineage>
        <taxon>Bacteria</taxon>
        <taxon>Pseudomonadati</taxon>
        <taxon>Pseudomonadota</taxon>
        <taxon>Gammaproteobacteria</taxon>
        <taxon>Enterobacterales</taxon>
        <taxon>Erwiniaceae</taxon>
        <taxon>Erwinia</taxon>
    </lineage>
</organism>
<dbReference type="RefSeq" id="WP_062745366.1">
    <property type="nucleotide sequence ID" value="NZ_CP082141.1"/>
</dbReference>
<name>A0A4U3FN40_9GAMM</name>
<dbReference type="PANTHER" id="PTHR47267">
    <property type="match status" value="1"/>
</dbReference>
<keyword evidence="2" id="KW-0479">Metal-binding</keyword>
<dbReference type="InterPro" id="IPR036412">
    <property type="entry name" value="HAD-like_sf"/>
</dbReference>
<reference evidence="7 8" key="1">
    <citation type="journal article" date="2019" name="Sci. Rep.">
        <title>Differences in resource use lead to coexistence of seed-transmitted microbial populations.</title>
        <authorList>
            <person name="Torres-Cortes G."/>
            <person name="Garcia B.J."/>
            <person name="Compant S."/>
            <person name="Rezki S."/>
            <person name="Jones P."/>
            <person name="Preveaux A."/>
            <person name="Briand M."/>
            <person name="Roulet A."/>
            <person name="Bouchez O."/>
            <person name="Jacobson D."/>
            <person name="Barret M."/>
        </authorList>
    </citation>
    <scope>NUCLEOTIDE SEQUENCE [LARGE SCALE GENOMIC DNA]</scope>
    <source>
        <strain evidence="7 8">CFBP13511</strain>
    </source>
</reference>
<evidence type="ECO:0000313" key="8">
    <source>
        <dbReference type="Proteomes" id="UP000306393"/>
    </source>
</evidence>
<dbReference type="CDD" id="cd07516">
    <property type="entry name" value="HAD_Pase"/>
    <property type="match status" value="1"/>
</dbReference>
<dbReference type="NCBIfam" id="NF011705">
    <property type="entry name" value="PRK15126.1"/>
    <property type="match status" value="1"/>
</dbReference>
<dbReference type="InterPro" id="IPR023214">
    <property type="entry name" value="HAD_sf"/>
</dbReference>
<evidence type="ECO:0000313" key="7">
    <source>
        <dbReference type="EMBL" id="TKJ94682.1"/>
    </source>
</evidence>
<dbReference type="AlphaFoldDB" id="A0A4U3FN40"/>
<sequence>MVRLAAFDMDGTLLMPDHQLGQQTLLSLRALQAHPVQLTFATGRHYLEMQPLLRNYDLPAFLISGNGTRIHDPAGELLHASDLPPAVARQVIHSHWHTRASLHVFNDNGWFTQYDVPEILQAHQLSNFRYQLTDLRTLSEHQVTKACFIADYETLCALKIQLHEALGDSAHLCFSAQDCLEVLPLDCNKGAALAQLTDRLGIHMAECMAFGDAMNDLEMLGGVGQGFVMRNAMRELKAKLPHLPVIGDCATQGVSHYLNHWLSTPHRVYSPE</sequence>
<dbReference type="EMBL" id="JACYNN010000004">
    <property type="protein sequence ID" value="MBD8106398.1"/>
    <property type="molecule type" value="Genomic_DNA"/>
</dbReference>
<dbReference type="GO" id="GO:0000287">
    <property type="term" value="F:magnesium ion binding"/>
    <property type="evidence" value="ECO:0007669"/>
    <property type="project" value="UniProtKB-ARBA"/>
</dbReference>
<dbReference type="Proteomes" id="UP000306393">
    <property type="component" value="Unassembled WGS sequence"/>
</dbReference>
<evidence type="ECO:0000256" key="5">
    <source>
        <dbReference type="ARBA" id="ARBA00034778"/>
    </source>
</evidence>
<protein>
    <submittedName>
        <fullName evidence="7">HMP-PP phosphatase</fullName>
        <ecNumber evidence="6">3.6.1.-</ecNumber>
    </submittedName>
</protein>
<dbReference type="Gene3D" id="3.30.1240.10">
    <property type="match status" value="1"/>
</dbReference>
<comment type="caution">
    <text evidence="7">The sequence shown here is derived from an EMBL/GenBank/DDBJ whole genome shotgun (WGS) entry which is preliminary data.</text>
</comment>
<dbReference type="SFLD" id="SFLDS00003">
    <property type="entry name" value="Haloacid_Dehalogenase"/>
    <property type="match status" value="1"/>
</dbReference>
<gene>
    <name evidence="7" type="primary">cof</name>
    <name evidence="7" type="ORF">EpCFBP13511_03675</name>
    <name evidence="6" type="ORF">IFT93_08150</name>
</gene>
<dbReference type="Pfam" id="PF08282">
    <property type="entry name" value="Hydrolase_3"/>
    <property type="match status" value="1"/>
</dbReference>
<dbReference type="NCBIfam" id="TIGR01484">
    <property type="entry name" value="HAD-SF-IIB"/>
    <property type="match status" value="1"/>
</dbReference>
<evidence type="ECO:0000256" key="3">
    <source>
        <dbReference type="ARBA" id="ARBA00022801"/>
    </source>
</evidence>
<dbReference type="Proteomes" id="UP000661012">
    <property type="component" value="Unassembled WGS sequence"/>
</dbReference>
<reference evidence="6 9" key="2">
    <citation type="journal article" date="2020" name="FEMS Microbiol. Ecol.">
        <title>Temporal dynamics of bacterial communities during seed development and maturation.</title>
        <authorList>
            <person name="Chesneau G."/>
            <person name="Torres-Cortes G."/>
            <person name="Briand M."/>
            <person name="Darrasse A."/>
            <person name="Preveaux A."/>
            <person name="Marais C."/>
            <person name="Jacques M.A."/>
            <person name="Shade A."/>
            <person name="Barret M."/>
        </authorList>
    </citation>
    <scope>NUCLEOTIDE SEQUENCE [LARGE SCALE GENOMIC DNA]</scope>
    <source>
        <strain evidence="6 9">CFBP13732</strain>
    </source>
</reference>
<dbReference type="STRING" id="1219360.GCA_001571305_02306"/>
<dbReference type="Gene3D" id="3.40.50.1000">
    <property type="entry name" value="HAD superfamily/HAD-like"/>
    <property type="match status" value="1"/>
</dbReference>
<evidence type="ECO:0000256" key="1">
    <source>
        <dbReference type="ARBA" id="ARBA00001946"/>
    </source>
</evidence>
<dbReference type="NCBIfam" id="TIGR00099">
    <property type="entry name" value="Cof-subfamily"/>
    <property type="match status" value="1"/>
</dbReference>
<accession>A0A4U3FN40</accession>
<evidence type="ECO:0000313" key="6">
    <source>
        <dbReference type="EMBL" id="MBD8106398.1"/>
    </source>
</evidence>
<keyword evidence="4" id="KW-0460">Magnesium</keyword>
<dbReference type="EMBL" id="QGAC01000002">
    <property type="protein sequence ID" value="TKJ94682.1"/>
    <property type="molecule type" value="Genomic_DNA"/>
</dbReference>
<evidence type="ECO:0000256" key="4">
    <source>
        <dbReference type="ARBA" id="ARBA00022842"/>
    </source>
</evidence>
<dbReference type="GO" id="GO:0016791">
    <property type="term" value="F:phosphatase activity"/>
    <property type="evidence" value="ECO:0007669"/>
    <property type="project" value="UniProtKB-ARBA"/>
</dbReference>
<dbReference type="GeneID" id="67477813"/>
<dbReference type="PROSITE" id="PS01229">
    <property type="entry name" value="COF_2"/>
    <property type="match status" value="1"/>
</dbReference>
<comment type="similarity">
    <text evidence="5">Belongs to the HAD-like hydrolase superfamily. Cof family.</text>
</comment>
<keyword evidence="9" id="KW-1185">Reference proteome</keyword>